<dbReference type="Proteomes" id="UP001185927">
    <property type="component" value="Unassembled WGS sequence"/>
</dbReference>
<dbReference type="NCBIfam" id="NF033542">
    <property type="entry name" value="transpos_IS110"/>
    <property type="match status" value="1"/>
</dbReference>
<dbReference type="Pfam" id="PF01548">
    <property type="entry name" value="DEDD_Tnp_IS110"/>
    <property type="match status" value="1"/>
</dbReference>
<dbReference type="InterPro" id="IPR047650">
    <property type="entry name" value="Transpos_IS110"/>
</dbReference>
<dbReference type="Pfam" id="PF02371">
    <property type="entry name" value="Transposase_20"/>
    <property type="match status" value="1"/>
</dbReference>
<accession>A0ABU4C444</accession>
<sequence length="332" mass="35672">MTLLAEEYDFVIGGDPDRDTIDLAVLDAATGGVHTHLAESADGAGYARILAWARRHAPGRRIWALEGTGSFAAGLSDVLAQAGEDVTEVGSLKRAPGAKNDRLDAIRAARSALACEHQSSPRARGLREAIRALTATREGVLVSRTKAINELKSLIVAAPEHLRATLRGLSLTKQLSCIEASTTTTTATAEHRVTVLTLQSITVRIRFLTGQLDELDSELGRLLRQHPAGPALLAQPGVGPVVAARLLLSWSHPGRVRNEAAFASLAGVAPLEASSGQRSRHRLNRGGDRALNRALHTVAITRLRCHPQSRAYEARRTLEGKTHRDIRRCLIG</sequence>
<dbReference type="EMBL" id="JAWLKB010000036">
    <property type="protein sequence ID" value="MDV6271257.1"/>
    <property type="molecule type" value="Genomic_DNA"/>
</dbReference>
<evidence type="ECO:0000259" key="1">
    <source>
        <dbReference type="Pfam" id="PF01548"/>
    </source>
</evidence>
<proteinExistence type="predicted"/>
<evidence type="ECO:0000313" key="3">
    <source>
        <dbReference type="EMBL" id="MDV6271257.1"/>
    </source>
</evidence>
<evidence type="ECO:0000313" key="4">
    <source>
        <dbReference type="Proteomes" id="UP001185927"/>
    </source>
</evidence>
<comment type="caution">
    <text evidence="3">The sequence shown here is derived from an EMBL/GenBank/DDBJ whole genome shotgun (WGS) entry which is preliminary data.</text>
</comment>
<dbReference type="PANTHER" id="PTHR33055:SF16">
    <property type="entry name" value="TRANSPOSASE FOR INSERTION SEQUENCE ELEMENT IS1547"/>
    <property type="match status" value="1"/>
</dbReference>
<evidence type="ECO:0000259" key="2">
    <source>
        <dbReference type="Pfam" id="PF02371"/>
    </source>
</evidence>
<organism evidence="3 4">
    <name type="scientific">Rhodococcus globerulus</name>
    <dbReference type="NCBI Taxonomy" id="33008"/>
    <lineage>
        <taxon>Bacteria</taxon>
        <taxon>Bacillati</taxon>
        <taxon>Actinomycetota</taxon>
        <taxon>Actinomycetes</taxon>
        <taxon>Mycobacteriales</taxon>
        <taxon>Nocardiaceae</taxon>
        <taxon>Rhodococcus</taxon>
    </lineage>
</organism>
<gene>
    <name evidence="3" type="ORF">R3Q16_32085</name>
</gene>
<dbReference type="RefSeq" id="WP_317545716.1">
    <property type="nucleotide sequence ID" value="NZ_JAWLKB010000036.1"/>
</dbReference>
<feature type="domain" description="Transposase IS110-like N-terminal" evidence="1">
    <location>
        <begin position="15"/>
        <end position="155"/>
    </location>
</feature>
<dbReference type="PANTHER" id="PTHR33055">
    <property type="entry name" value="TRANSPOSASE FOR INSERTION SEQUENCE ELEMENT IS1111A"/>
    <property type="match status" value="1"/>
</dbReference>
<dbReference type="InterPro" id="IPR002525">
    <property type="entry name" value="Transp_IS110-like_N"/>
</dbReference>
<reference evidence="3 4" key="1">
    <citation type="submission" date="2023-10" db="EMBL/GenBank/DDBJ databases">
        <title>Development of a sustainable strategy for remediation of hydrocarbon-contaminated territories based on the waste exchange concept.</title>
        <authorList>
            <person name="Krivoruchko A."/>
        </authorList>
    </citation>
    <scope>NUCLEOTIDE SEQUENCE [LARGE SCALE GENOMIC DNA]</scope>
    <source>
        <strain evidence="3 4">IEGM 1203</strain>
    </source>
</reference>
<dbReference type="InterPro" id="IPR003346">
    <property type="entry name" value="Transposase_20"/>
</dbReference>
<protein>
    <submittedName>
        <fullName evidence="3">IS110 family transposase</fullName>
    </submittedName>
</protein>
<feature type="domain" description="Transposase IS116/IS110/IS902 C-terminal" evidence="2">
    <location>
        <begin position="232"/>
        <end position="312"/>
    </location>
</feature>
<name>A0ABU4C444_RHOGO</name>
<keyword evidence="4" id="KW-1185">Reference proteome</keyword>